<evidence type="ECO:0008006" key="3">
    <source>
        <dbReference type="Google" id="ProtNLM"/>
    </source>
</evidence>
<comment type="caution">
    <text evidence="1">The sequence shown here is derived from an EMBL/GenBank/DDBJ whole genome shotgun (WGS) entry which is preliminary data.</text>
</comment>
<dbReference type="InterPro" id="IPR012337">
    <property type="entry name" value="RNaseH-like_sf"/>
</dbReference>
<dbReference type="AlphaFoldDB" id="A0A8X6N451"/>
<dbReference type="EMBL" id="BMAW01099916">
    <property type="protein sequence ID" value="GFS92436.1"/>
    <property type="molecule type" value="Genomic_DNA"/>
</dbReference>
<name>A0A8X6N451_NEPPI</name>
<sequence length="129" mass="14655">MTISTLYKLPHFPRSHIVAQALVDHQMLMVELNQKEIQTTSYSIELQKSNRRSDKIFVCYRSNTMLKLTSATKPDEAGVSPACEENDIEHRLTKVSHPWTNGQVERMNKTLKNATVKKSVSPATQRASL</sequence>
<organism evidence="1 2">
    <name type="scientific">Nephila pilipes</name>
    <name type="common">Giant wood spider</name>
    <name type="synonym">Nephila maculata</name>
    <dbReference type="NCBI Taxonomy" id="299642"/>
    <lineage>
        <taxon>Eukaryota</taxon>
        <taxon>Metazoa</taxon>
        <taxon>Ecdysozoa</taxon>
        <taxon>Arthropoda</taxon>
        <taxon>Chelicerata</taxon>
        <taxon>Arachnida</taxon>
        <taxon>Araneae</taxon>
        <taxon>Araneomorphae</taxon>
        <taxon>Entelegynae</taxon>
        <taxon>Araneoidea</taxon>
        <taxon>Nephilidae</taxon>
        <taxon>Nephila</taxon>
    </lineage>
</organism>
<dbReference type="Gene3D" id="3.30.420.10">
    <property type="entry name" value="Ribonuclease H-like superfamily/Ribonuclease H"/>
    <property type="match status" value="1"/>
</dbReference>
<protein>
    <recommendedName>
        <fullName evidence="3">Integrase catalytic domain-containing protein</fullName>
    </recommendedName>
</protein>
<dbReference type="SUPFAM" id="SSF53098">
    <property type="entry name" value="Ribonuclease H-like"/>
    <property type="match status" value="1"/>
</dbReference>
<dbReference type="GO" id="GO:0003676">
    <property type="term" value="F:nucleic acid binding"/>
    <property type="evidence" value="ECO:0007669"/>
    <property type="project" value="InterPro"/>
</dbReference>
<gene>
    <name evidence="1" type="ORF">NPIL_596291</name>
</gene>
<evidence type="ECO:0000313" key="2">
    <source>
        <dbReference type="Proteomes" id="UP000887013"/>
    </source>
</evidence>
<evidence type="ECO:0000313" key="1">
    <source>
        <dbReference type="EMBL" id="GFS92436.1"/>
    </source>
</evidence>
<dbReference type="InterPro" id="IPR036397">
    <property type="entry name" value="RNaseH_sf"/>
</dbReference>
<reference evidence="1" key="1">
    <citation type="submission" date="2020-08" db="EMBL/GenBank/DDBJ databases">
        <title>Multicomponent nature underlies the extraordinary mechanical properties of spider dragline silk.</title>
        <authorList>
            <person name="Kono N."/>
            <person name="Nakamura H."/>
            <person name="Mori M."/>
            <person name="Yoshida Y."/>
            <person name="Ohtoshi R."/>
            <person name="Malay A.D."/>
            <person name="Moran D.A.P."/>
            <person name="Tomita M."/>
            <person name="Numata K."/>
            <person name="Arakawa K."/>
        </authorList>
    </citation>
    <scope>NUCLEOTIDE SEQUENCE</scope>
</reference>
<accession>A0A8X6N451</accession>
<proteinExistence type="predicted"/>
<keyword evidence="2" id="KW-1185">Reference proteome</keyword>
<dbReference type="Proteomes" id="UP000887013">
    <property type="component" value="Unassembled WGS sequence"/>
</dbReference>